<dbReference type="Ensembl" id="ENSSTUT00000073674.1">
    <property type="protein sequence ID" value="ENSSTUP00000069354.1"/>
    <property type="gene ID" value="ENSSTUG00000030451.1"/>
</dbReference>
<dbReference type="PANTHER" id="PTHR14682">
    <property type="entry name" value="KATNB1-LIKE PROTEIN 1"/>
    <property type="match status" value="1"/>
</dbReference>
<evidence type="ECO:0000313" key="5">
    <source>
        <dbReference type="Ensembl" id="ENSSTUP00000069354.1"/>
    </source>
</evidence>
<dbReference type="InParanoid" id="A0A674BD36"/>
<dbReference type="GO" id="GO:0005856">
    <property type="term" value="C:cytoskeleton"/>
    <property type="evidence" value="ECO:0007669"/>
    <property type="project" value="UniProtKB-SubCell"/>
</dbReference>
<accession>A0A674BD36</accession>
<evidence type="ECO:0000313" key="6">
    <source>
        <dbReference type="Proteomes" id="UP000472277"/>
    </source>
</evidence>
<comment type="subcellular location">
    <subcellularLocation>
        <location evidence="1">Cytoplasm</location>
        <location evidence="1">Cytoskeleton</location>
    </subcellularLocation>
</comment>
<keyword evidence="2" id="KW-0963">Cytoplasm</keyword>
<dbReference type="Proteomes" id="UP000472277">
    <property type="component" value="Chromosome 33"/>
</dbReference>
<dbReference type="AlphaFoldDB" id="A0A674BD36"/>
<evidence type="ECO:0000256" key="3">
    <source>
        <dbReference type="ARBA" id="ARBA00023212"/>
    </source>
</evidence>
<feature type="domain" description="Katanin p80 subunit C-terminal" evidence="4">
    <location>
        <begin position="76"/>
        <end position="153"/>
    </location>
</feature>
<sequence>MFKEQPCKTEGGCVVYCKWETHHLTIIRRKQRATGRTYDVVNKENEMACFPPTAPHANKTDKAGSKDNDYFTELSKDHKTMTEVLFGRNLRLNLALTLWRRNVGELIALLSYRIKDTCILADESESSSVSIGCCVDLFPLVKKVLTSPYEELLKHWWPELSTSRGTNAQSMDGEVLTEYIWHLMYVTFVPIFQAIDSYLFQLPCLQWWPMSSSSPDDFVSKFPL</sequence>
<dbReference type="InterPro" id="IPR042404">
    <property type="entry name" value="KATNBL1"/>
</dbReference>
<dbReference type="GO" id="GO:0008017">
    <property type="term" value="F:microtubule binding"/>
    <property type="evidence" value="ECO:0007669"/>
    <property type="project" value="InterPro"/>
</dbReference>
<evidence type="ECO:0000256" key="2">
    <source>
        <dbReference type="ARBA" id="ARBA00022490"/>
    </source>
</evidence>
<name>A0A674BD36_SALTR</name>
<dbReference type="GeneTree" id="ENSGT00390000012351"/>
<keyword evidence="6" id="KW-1185">Reference proteome</keyword>
<dbReference type="GO" id="GO:0005730">
    <property type="term" value="C:nucleolus"/>
    <property type="evidence" value="ECO:0007669"/>
    <property type="project" value="TreeGrafter"/>
</dbReference>
<evidence type="ECO:0000259" key="4">
    <source>
        <dbReference type="Pfam" id="PF13925"/>
    </source>
</evidence>
<protein>
    <recommendedName>
        <fullName evidence="4">Katanin p80 subunit C-terminal domain-containing protein</fullName>
    </recommendedName>
</protein>
<proteinExistence type="predicted"/>
<reference evidence="5" key="2">
    <citation type="submission" date="2025-09" db="UniProtKB">
        <authorList>
            <consortium name="Ensembl"/>
        </authorList>
    </citation>
    <scope>IDENTIFICATION</scope>
</reference>
<evidence type="ECO:0000256" key="1">
    <source>
        <dbReference type="ARBA" id="ARBA00004245"/>
    </source>
</evidence>
<dbReference type="Pfam" id="PF13925">
    <property type="entry name" value="Katanin_con80"/>
    <property type="match status" value="1"/>
</dbReference>
<reference evidence="5" key="1">
    <citation type="submission" date="2025-08" db="UniProtKB">
        <authorList>
            <consortium name="Ensembl"/>
        </authorList>
    </citation>
    <scope>IDENTIFICATION</scope>
</reference>
<dbReference type="InterPro" id="IPR028021">
    <property type="entry name" value="Katanin_C-terminal"/>
</dbReference>
<organism evidence="5 6">
    <name type="scientific">Salmo trutta</name>
    <name type="common">Brown trout</name>
    <dbReference type="NCBI Taxonomy" id="8032"/>
    <lineage>
        <taxon>Eukaryota</taxon>
        <taxon>Metazoa</taxon>
        <taxon>Chordata</taxon>
        <taxon>Craniata</taxon>
        <taxon>Vertebrata</taxon>
        <taxon>Euteleostomi</taxon>
        <taxon>Actinopterygii</taxon>
        <taxon>Neopterygii</taxon>
        <taxon>Teleostei</taxon>
        <taxon>Protacanthopterygii</taxon>
        <taxon>Salmoniformes</taxon>
        <taxon>Salmonidae</taxon>
        <taxon>Salmoninae</taxon>
        <taxon>Salmo</taxon>
    </lineage>
</organism>
<dbReference type="PANTHER" id="PTHR14682:SF1">
    <property type="entry name" value="KATNB1-LIKE PROTEIN 1"/>
    <property type="match status" value="1"/>
</dbReference>
<keyword evidence="3" id="KW-0206">Cytoskeleton</keyword>
<dbReference type="OMA" id="CKWETHH"/>